<reference evidence="1" key="1">
    <citation type="journal article" date="2020" name="Stud. Mycol.">
        <title>101 Dothideomycetes genomes: a test case for predicting lifestyles and emergence of pathogens.</title>
        <authorList>
            <person name="Haridas S."/>
            <person name="Albert R."/>
            <person name="Binder M."/>
            <person name="Bloem J."/>
            <person name="Labutti K."/>
            <person name="Salamov A."/>
            <person name="Andreopoulos B."/>
            <person name="Baker S."/>
            <person name="Barry K."/>
            <person name="Bills G."/>
            <person name="Bluhm B."/>
            <person name="Cannon C."/>
            <person name="Castanera R."/>
            <person name="Culley D."/>
            <person name="Daum C."/>
            <person name="Ezra D."/>
            <person name="Gonzalez J."/>
            <person name="Henrissat B."/>
            <person name="Kuo A."/>
            <person name="Liang C."/>
            <person name="Lipzen A."/>
            <person name="Lutzoni F."/>
            <person name="Magnuson J."/>
            <person name="Mondo S."/>
            <person name="Nolan M."/>
            <person name="Ohm R."/>
            <person name="Pangilinan J."/>
            <person name="Park H.-J."/>
            <person name="Ramirez L."/>
            <person name="Alfaro M."/>
            <person name="Sun H."/>
            <person name="Tritt A."/>
            <person name="Yoshinaga Y."/>
            <person name="Zwiers L.-H."/>
            <person name="Turgeon B."/>
            <person name="Goodwin S."/>
            <person name="Spatafora J."/>
            <person name="Crous P."/>
            <person name="Grigoriev I."/>
        </authorList>
    </citation>
    <scope>NUCLEOTIDE SEQUENCE</scope>
    <source>
        <strain evidence="1">CBS 207.26</strain>
    </source>
</reference>
<name>A0A6A6DM06_9PEZI</name>
<accession>A0A6A6DM06</accession>
<dbReference type="OrthoDB" id="5381672at2759"/>
<keyword evidence="2" id="KW-1185">Reference proteome</keyword>
<organism evidence="1 2">
    <name type="scientific">Zopfia rhizophila CBS 207.26</name>
    <dbReference type="NCBI Taxonomy" id="1314779"/>
    <lineage>
        <taxon>Eukaryota</taxon>
        <taxon>Fungi</taxon>
        <taxon>Dikarya</taxon>
        <taxon>Ascomycota</taxon>
        <taxon>Pezizomycotina</taxon>
        <taxon>Dothideomycetes</taxon>
        <taxon>Dothideomycetes incertae sedis</taxon>
        <taxon>Zopfiaceae</taxon>
        <taxon>Zopfia</taxon>
    </lineage>
</organism>
<dbReference type="Proteomes" id="UP000800200">
    <property type="component" value="Unassembled WGS sequence"/>
</dbReference>
<dbReference type="AlphaFoldDB" id="A0A6A6DM06"/>
<evidence type="ECO:0000313" key="2">
    <source>
        <dbReference type="Proteomes" id="UP000800200"/>
    </source>
</evidence>
<evidence type="ECO:0000313" key="1">
    <source>
        <dbReference type="EMBL" id="KAF2179259.1"/>
    </source>
</evidence>
<sequence length="71" mass="7882">MAAVGYMQAGRFPRRLSLRQLMALADQGWISPRMWVRVFGEKGGLWSVRAGSLRLFVAFALTAIGDISQVL</sequence>
<protein>
    <submittedName>
        <fullName evidence="1">Uncharacterized protein</fullName>
    </submittedName>
</protein>
<dbReference type="EMBL" id="ML994668">
    <property type="protein sequence ID" value="KAF2179259.1"/>
    <property type="molecule type" value="Genomic_DNA"/>
</dbReference>
<proteinExistence type="predicted"/>
<gene>
    <name evidence="1" type="ORF">K469DRAFT_716517</name>
</gene>